<reference evidence="8" key="1">
    <citation type="journal article" date="2014" name="Front. Microbiol.">
        <title>High frequency of phylogenetically diverse reductive dehalogenase-homologous genes in deep subseafloor sedimentary metagenomes.</title>
        <authorList>
            <person name="Kawai M."/>
            <person name="Futagami T."/>
            <person name="Toyoda A."/>
            <person name="Takaki Y."/>
            <person name="Nishi S."/>
            <person name="Hori S."/>
            <person name="Arai W."/>
            <person name="Tsubouchi T."/>
            <person name="Morono Y."/>
            <person name="Uchiyama I."/>
            <person name="Ito T."/>
            <person name="Fujiyama A."/>
            <person name="Inagaki F."/>
            <person name="Takami H."/>
        </authorList>
    </citation>
    <scope>NUCLEOTIDE SEQUENCE</scope>
    <source>
        <strain evidence="8">Expedition CK06-06</strain>
    </source>
</reference>
<accession>X1RRF4</accession>
<dbReference type="GO" id="GO:0033202">
    <property type="term" value="C:DNA helicase complex"/>
    <property type="evidence" value="ECO:0007669"/>
    <property type="project" value="TreeGrafter"/>
</dbReference>
<dbReference type="Gene3D" id="3.40.50.300">
    <property type="entry name" value="P-loop containing nucleotide triphosphate hydrolases"/>
    <property type="match status" value="1"/>
</dbReference>
<proteinExistence type="predicted"/>
<evidence type="ECO:0000256" key="6">
    <source>
        <dbReference type="ARBA" id="ARBA00023235"/>
    </source>
</evidence>
<feature type="non-terminal residue" evidence="8">
    <location>
        <position position="303"/>
    </location>
</feature>
<name>X1RRF4_9ZZZZ</name>
<organism evidence="8">
    <name type="scientific">marine sediment metagenome</name>
    <dbReference type="NCBI Taxonomy" id="412755"/>
    <lineage>
        <taxon>unclassified sequences</taxon>
        <taxon>metagenomes</taxon>
        <taxon>ecological metagenomes</taxon>
    </lineage>
</organism>
<dbReference type="InterPro" id="IPR013986">
    <property type="entry name" value="DExx_box_DNA_helicase_dom_sf"/>
</dbReference>
<dbReference type="Pfam" id="PF00580">
    <property type="entry name" value="UvrD-helicase"/>
    <property type="match status" value="1"/>
</dbReference>
<keyword evidence="6" id="KW-0413">Isomerase</keyword>
<dbReference type="Gene3D" id="1.10.10.160">
    <property type="match status" value="1"/>
</dbReference>
<dbReference type="AlphaFoldDB" id="X1RRF4"/>
<dbReference type="SUPFAM" id="SSF52540">
    <property type="entry name" value="P-loop containing nucleoside triphosphate hydrolases"/>
    <property type="match status" value="1"/>
</dbReference>
<dbReference type="CDD" id="cd17932">
    <property type="entry name" value="DEXQc_UvrD"/>
    <property type="match status" value="1"/>
</dbReference>
<dbReference type="InterPro" id="IPR014016">
    <property type="entry name" value="UvrD-like_ATP-bd"/>
</dbReference>
<keyword evidence="3" id="KW-0347">Helicase</keyword>
<dbReference type="GO" id="GO:0043138">
    <property type="term" value="F:3'-5' DNA helicase activity"/>
    <property type="evidence" value="ECO:0007669"/>
    <property type="project" value="TreeGrafter"/>
</dbReference>
<keyword evidence="5" id="KW-0238">DNA-binding</keyword>
<dbReference type="PANTHER" id="PTHR11070:SF2">
    <property type="entry name" value="ATP-DEPENDENT DNA HELICASE SRS2"/>
    <property type="match status" value="1"/>
</dbReference>
<protein>
    <recommendedName>
        <fullName evidence="7">UvrD-like helicase ATP-binding domain-containing protein</fullName>
    </recommendedName>
</protein>
<feature type="domain" description="UvrD-like helicase ATP-binding" evidence="7">
    <location>
        <begin position="13"/>
        <end position="289"/>
    </location>
</feature>
<dbReference type="PANTHER" id="PTHR11070">
    <property type="entry name" value="UVRD / RECB / PCRA DNA HELICASE FAMILY MEMBER"/>
    <property type="match status" value="1"/>
</dbReference>
<dbReference type="EMBL" id="BARW01009671">
    <property type="protein sequence ID" value="GAI83307.1"/>
    <property type="molecule type" value="Genomic_DNA"/>
</dbReference>
<evidence type="ECO:0000313" key="8">
    <source>
        <dbReference type="EMBL" id="GAI83307.1"/>
    </source>
</evidence>
<evidence type="ECO:0000256" key="4">
    <source>
        <dbReference type="ARBA" id="ARBA00022840"/>
    </source>
</evidence>
<gene>
    <name evidence="8" type="ORF">S12H4_19356</name>
</gene>
<evidence type="ECO:0000256" key="5">
    <source>
        <dbReference type="ARBA" id="ARBA00023125"/>
    </source>
</evidence>
<dbReference type="GO" id="GO:0003677">
    <property type="term" value="F:DNA binding"/>
    <property type="evidence" value="ECO:0007669"/>
    <property type="project" value="UniProtKB-KW"/>
</dbReference>
<evidence type="ECO:0000256" key="1">
    <source>
        <dbReference type="ARBA" id="ARBA00022741"/>
    </source>
</evidence>
<dbReference type="GO" id="GO:0005829">
    <property type="term" value="C:cytosol"/>
    <property type="evidence" value="ECO:0007669"/>
    <property type="project" value="TreeGrafter"/>
</dbReference>
<dbReference type="GO" id="GO:0000725">
    <property type="term" value="P:recombinational repair"/>
    <property type="evidence" value="ECO:0007669"/>
    <property type="project" value="TreeGrafter"/>
</dbReference>
<dbReference type="GO" id="GO:0016787">
    <property type="term" value="F:hydrolase activity"/>
    <property type="evidence" value="ECO:0007669"/>
    <property type="project" value="UniProtKB-KW"/>
</dbReference>
<dbReference type="PROSITE" id="PS51198">
    <property type="entry name" value="UVRD_HELICASE_ATP_BIND"/>
    <property type="match status" value="1"/>
</dbReference>
<evidence type="ECO:0000256" key="2">
    <source>
        <dbReference type="ARBA" id="ARBA00022801"/>
    </source>
</evidence>
<comment type="caution">
    <text evidence="8">The sequence shown here is derived from an EMBL/GenBank/DDBJ whole genome shotgun (WGS) entry which is preliminary data.</text>
</comment>
<sequence length="303" mass="34076">DQPASAMHEALSRQLTTSQQKAVFHIEGPLLVIAGPGSGKTRVITHRIAALIDSGVQPYNICAITFTNKAANEMRQRAVALGASAGAHISTFHSLCVRILRQYADKADINRSFSIYDEADQARCIKQAVKDCELDTTNFPPARMLDNISKLKNRLIDVDSFKTEANDFLRKTLAKIYARYQHILREHNALDFDDLLMETAFLLQSCPDVCAELGNRFKFLLIDEYQDTNHAQYRIAKALVSQHNNICATGDPDQSIYRWRGADIRNILAFENDWPDATVVKLEENFRSTANILEAADNLITFN</sequence>
<keyword evidence="2" id="KW-0378">Hydrolase</keyword>
<dbReference type="FunFam" id="1.10.10.160:FF:000001">
    <property type="entry name" value="ATP-dependent DNA helicase"/>
    <property type="match status" value="1"/>
</dbReference>
<evidence type="ECO:0000259" key="7">
    <source>
        <dbReference type="PROSITE" id="PS51198"/>
    </source>
</evidence>
<dbReference type="InterPro" id="IPR027417">
    <property type="entry name" value="P-loop_NTPase"/>
</dbReference>
<keyword evidence="4" id="KW-0067">ATP-binding</keyword>
<feature type="non-terminal residue" evidence="8">
    <location>
        <position position="1"/>
    </location>
</feature>
<evidence type="ECO:0000256" key="3">
    <source>
        <dbReference type="ARBA" id="ARBA00022806"/>
    </source>
</evidence>
<keyword evidence="1" id="KW-0547">Nucleotide-binding</keyword>
<dbReference type="GO" id="GO:0005524">
    <property type="term" value="F:ATP binding"/>
    <property type="evidence" value="ECO:0007669"/>
    <property type="project" value="UniProtKB-KW"/>
</dbReference>
<dbReference type="InterPro" id="IPR000212">
    <property type="entry name" value="DNA_helicase_UvrD/REP"/>
</dbReference>